<gene>
    <name evidence="2" type="ORF">HNQ03_001107</name>
</gene>
<evidence type="ECO:0000313" key="2">
    <source>
        <dbReference type="EMBL" id="NRS92040.1"/>
    </source>
</evidence>
<keyword evidence="3" id="KW-1185">Reference proteome</keyword>
<protein>
    <recommendedName>
        <fullName evidence="4">GLPGLI family protein</fullName>
    </recommendedName>
</protein>
<evidence type="ECO:0000313" key="3">
    <source>
        <dbReference type="Proteomes" id="UP000610746"/>
    </source>
</evidence>
<dbReference type="EMBL" id="JABSNO010000006">
    <property type="protein sequence ID" value="NRS92040.1"/>
    <property type="molecule type" value="Genomic_DNA"/>
</dbReference>
<comment type="caution">
    <text evidence="2">The sequence shown here is derived from an EMBL/GenBank/DDBJ whole genome shotgun (WGS) entry which is preliminary data.</text>
</comment>
<dbReference type="RefSeq" id="WP_173778655.1">
    <property type="nucleotide sequence ID" value="NZ_JABSNO010000006.1"/>
</dbReference>
<sequence length="146" mass="17173">MKKLFLLFAVFSFGLLFSQNQQEFIFKFKVKKWQKEFKKHQKNKEKGTSILNLFDTSGRKINFDVQEKNISEVKMKDILNVKGKSLDHSKIITLTLFPKSMSGSYLENGRQYFIEPVKDKCNTYKVYINPTIDKDVEVGQLKDFVE</sequence>
<accession>A0A8J8K4S0</accession>
<name>A0A8J8K4S0_9FLAO</name>
<feature type="chain" id="PRO_5035199364" description="GLPGLI family protein" evidence="1">
    <location>
        <begin position="19"/>
        <end position="146"/>
    </location>
</feature>
<feature type="signal peptide" evidence="1">
    <location>
        <begin position="1"/>
        <end position="18"/>
    </location>
</feature>
<reference evidence="2" key="1">
    <citation type="submission" date="2020-05" db="EMBL/GenBank/DDBJ databases">
        <title>Genomic Encyclopedia of Type Strains, Phase IV (KMG-V): Genome sequencing to study the core and pangenomes of soil and plant-associated prokaryotes.</title>
        <authorList>
            <person name="Whitman W."/>
        </authorList>
    </citation>
    <scope>NUCLEOTIDE SEQUENCE</scope>
    <source>
        <strain evidence="2">16F</strain>
    </source>
</reference>
<organism evidence="2 3">
    <name type="scientific">Frigoriflavimonas asaccharolytica</name>
    <dbReference type="NCBI Taxonomy" id="2735899"/>
    <lineage>
        <taxon>Bacteria</taxon>
        <taxon>Pseudomonadati</taxon>
        <taxon>Bacteroidota</taxon>
        <taxon>Flavobacteriia</taxon>
        <taxon>Flavobacteriales</taxon>
        <taxon>Weeksellaceae</taxon>
        <taxon>Frigoriflavimonas</taxon>
    </lineage>
</organism>
<evidence type="ECO:0008006" key="4">
    <source>
        <dbReference type="Google" id="ProtNLM"/>
    </source>
</evidence>
<evidence type="ECO:0000256" key="1">
    <source>
        <dbReference type="SAM" id="SignalP"/>
    </source>
</evidence>
<dbReference type="Proteomes" id="UP000610746">
    <property type="component" value="Unassembled WGS sequence"/>
</dbReference>
<keyword evidence="1" id="KW-0732">Signal</keyword>
<dbReference type="AlphaFoldDB" id="A0A8J8K4S0"/>
<proteinExistence type="predicted"/>